<feature type="region of interest" description="Disordered" evidence="19">
    <location>
        <begin position="916"/>
        <end position="976"/>
    </location>
</feature>
<gene>
    <name evidence="21" type="ORF">CLUP02_12584</name>
</gene>
<dbReference type="GO" id="GO:0000422">
    <property type="term" value="P:autophagy of mitochondrion"/>
    <property type="evidence" value="ECO:0007669"/>
    <property type="project" value="TreeGrafter"/>
</dbReference>
<comment type="catalytic activity">
    <reaction evidence="15">
        <text>a 1,2-diacyl-sn-glycero-3-phospho-L-serine(in) = a 1,2-diacyl-sn-glycero-3-phospho-L-serine(out)</text>
        <dbReference type="Rhea" id="RHEA:38663"/>
        <dbReference type="ChEBI" id="CHEBI:57262"/>
    </reaction>
</comment>
<evidence type="ECO:0000256" key="18">
    <source>
        <dbReference type="ARBA" id="ARBA00024631"/>
    </source>
</evidence>
<dbReference type="GO" id="GO:0000139">
    <property type="term" value="C:Golgi membrane"/>
    <property type="evidence" value="ECO:0007669"/>
    <property type="project" value="UniProtKB-SubCell"/>
</dbReference>
<keyword evidence="13 20" id="KW-0472">Membrane</keyword>
<keyword evidence="8 20" id="KW-0812">Transmembrane</keyword>
<feature type="region of interest" description="Disordered" evidence="19">
    <location>
        <begin position="76"/>
        <end position="172"/>
    </location>
</feature>
<feature type="region of interest" description="Disordered" evidence="19">
    <location>
        <begin position="863"/>
        <end position="895"/>
    </location>
</feature>
<evidence type="ECO:0000256" key="5">
    <source>
        <dbReference type="ARBA" id="ARBA00006185"/>
    </source>
</evidence>
<keyword evidence="14" id="KW-0968">Cytoplasmic vesicle</keyword>
<dbReference type="EMBL" id="CP019478">
    <property type="protein sequence ID" value="UQC87082.1"/>
    <property type="molecule type" value="Genomic_DNA"/>
</dbReference>
<evidence type="ECO:0000256" key="14">
    <source>
        <dbReference type="ARBA" id="ARBA00023329"/>
    </source>
</evidence>
<feature type="compositionally biased region" description="Polar residues" evidence="19">
    <location>
        <begin position="760"/>
        <end position="772"/>
    </location>
</feature>
<comment type="catalytic activity">
    <reaction evidence="17">
        <text>a 1,2-diacyl-sn-glycero-3-phospho-(1D-myo-inositol-3-phosphate)(in) = a 1,2-diacyl-sn-glycero-3-phospho-(1D-myo-inositol-3-phosphate)(out)</text>
        <dbReference type="Rhea" id="RHEA:67920"/>
        <dbReference type="ChEBI" id="CHEBI:58088"/>
    </reaction>
</comment>
<feature type="transmembrane region" description="Helical" evidence="20">
    <location>
        <begin position="572"/>
        <end position="590"/>
    </location>
</feature>
<dbReference type="GO" id="GO:0005776">
    <property type="term" value="C:autophagosome"/>
    <property type="evidence" value="ECO:0007669"/>
    <property type="project" value="TreeGrafter"/>
</dbReference>
<dbReference type="GO" id="GO:0005789">
    <property type="term" value="C:endoplasmic reticulum membrane"/>
    <property type="evidence" value="ECO:0007669"/>
    <property type="project" value="UniProtKB-SubCell"/>
</dbReference>
<comment type="catalytic activity">
    <reaction evidence="16">
        <text>a 1,2-diacyl-sn-glycero-3-phosphoethanolamine(in) = a 1,2-diacyl-sn-glycero-3-phosphoethanolamine(out)</text>
        <dbReference type="Rhea" id="RHEA:38895"/>
        <dbReference type="ChEBI" id="CHEBI:64612"/>
    </reaction>
</comment>
<dbReference type="Pfam" id="PF04109">
    <property type="entry name" value="ATG9"/>
    <property type="match status" value="1"/>
</dbReference>
<feature type="region of interest" description="Disordered" evidence="19">
    <location>
        <begin position="1"/>
        <end position="32"/>
    </location>
</feature>
<dbReference type="GeneID" id="73346558"/>
<keyword evidence="11" id="KW-0333">Golgi apparatus</keyword>
<feature type="region of interest" description="Disordered" evidence="19">
    <location>
        <begin position="821"/>
        <end position="841"/>
    </location>
</feature>
<feature type="transmembrane region" description="Helical" evidence="20">
    <location>
        <begin position="638"/>
        <end position="657"/>
    </location>
</feature>
<evidence type="ECO:0000256" key="16">
    <source>
        <dbReference type="ARBA" id="ARBA00024615"/>
    </source>
</evidence>
<reference evidence="21" key="1">
    <citation type="journal article" date="2021" name="Mol. Plant Microbe Interact.">
        <title>Complete Genome Sequence of the Plant-Pathogenic Fungus Colletotrichum lupini.</title>
        <authorList>
            <person name="Baroncelli R."/>
            <person name="Pensec F."/>
            <person name="Da Lio D."/>
            <person name="Boufleur T."/>
            <person name="Vicente I."/>
            <person name="Sarrocco S."/>
            <person name="Picot A."/>
            <person name="Baraldi E."/>
            <person name="Sukno S."/>
            <person name="Thon M."/>
            <person name="Le Floch G."/>
        </authorList>
    </citation>
    <scope>NUCLEOTIDE SEQUENCE</scope>
    <source>
        <strain evidence="21">IMI 504893</strain>
    </source>
</reference>
<dbReference type="InterPro" id="IPR007241">
    <property type="entry name" value="Autophagy-rel_prot_9"/>
</dbReference>
<evidence type="ECO:0000256" key="11">
    <source>
        <dbReference type="ARBA" id="ARBA00023034"/>
    </source>
</evidence>
<dbReference type="GO" id="GO:0061709">
    <property type="term" value="P:reticulophagy"/>
    <property type="evidence" value="ECO:0007669"/>
    <property type="project" value="TreeGrafter"/>
</dbReference>
<organism evidence="21 22">
    <name type="scientific">Colletotrichum lupini</name>
    <dbReference type="NCBI Taxonomy" id="145971"/>
    <lineage>
        <taxon>Eukaryota</taxon>
        <taxon>Fungi</taxon>
        <taxon>Dikarya</taxon>
        <taxon>Ascomycota</taxon>
        <taxon>Pezizomycotina</taxon>
        <taxon>Sordariomycetes</taxon>
        <taxon>Hypocreomycetidae</taxon>
        <taxon>Glomerellales</taxon>
        <taxon>Glomerellaceae</taxon>
        <taxon>Colletotrichum</taxon>
        <taxon>Colletotrichum acutatum species complex</taxon>
    </lineage>
</organism>
<evidence type="ECO:0000256" key="15">
    <source>
        <dbReference type="ARBA" id="ARBA00024479"/>
    </source>
</evidence>
<evidence type="ECO:0000256" key="2">
    <source>
        <dbReference type="ARBA" id="ARBA00004477"/>
    </source>
</evidence>
<evidence type="ECO:0000256" key="10">
    <source>
        <dbReference type="ARBA" id="ARBA00023006"/>
    </source>
</evidence>
<keyword evidence="12" id="KW-0445">Lipid transport</keyword>
<evidence type="ECO:0000256" key="9">
    <source>
        <dbReference type="ARBA" id="ARBA00022989"/>
    </source>
</evidence>
<evidence type="ECO:0000256" key="19">
    <source>
        <dbReference type="SAM" id="MobiDB-lite"/>
    </source>
</evidence>
<feature type="transmembrane region" description="Helical" evidence="20">
    <location>
        <begin position="535"/>
        <end position="556"/>
    </location>
</feature>
<evidence type="ECO:0000256" key="17">
    <source>
        <dbReference type="ARBA" id="ARBA00024621"/>
    </source>
</evidence>
<comment type="catalytic activity">
    <reaction evidence="18">
        <text>a 1,2-diacyl-sn-glycero-3-phosphocholine(in) = a 1,2-diacyl-sn-glycero-3-phosphocholine(out)</text>
        <dbReference type="Rhea" id="RHEA:38571"/>
        <dbReference type="ChEBI" id="CHEBI:57643"/>
    </reaction>
</comment>
<evidence type="ECO:0000256" key="12">
    <source>
        <dbReference type="ARBA" id="ARBA00023055"/>
    </source>
</evidence>
<evidence type="ECO:0000256" key="4">
    <source>
        <dbReference type="ARBA" id="ARBA00004653"/>
    </source>
</evidence>
<keyword evidence="10" id="KW-0072">Autophagy</keyword>
<name>A0A9Q8WLE5_9PEZI</name>
<dbReference type="GO" id="GO:0034045">
    <property type="term" value="C:phagophore assembly site membrane"/>
    <property type="evidence" value="ECO:0007669"/>
    <property type="project" value="UniProtKB-SubCell"/>
</dbReference>
<evidence type="ECO:0000256" key="13">
    <source>
        <dbReference type="ARBA" id="ARBA00023136"/>
    </source>
</evidence>
<sequence length="1114" mass="125117">MASNIFPQLGPLSRGSRSFYKELRGDTDGDLDIEEHAGLDVDEENLQEQFQDYDLDHMPGLTAEDSHATLDSNANLLKTPVGATPGPTGRGTHRGGIRQESSPRWLGQDDDGDNDVPASLLVEPHEVVAQSKGSGRRKPAATPSRQNAIPGPSSRRTHAQWEATQAQQRLHPADLVKPIRPQAKRYPRGLAANNEKEKALWRWVNVSNLDFFVQDVYYYYRGSGFWCIVCARALHLVESAFFAVFLTFLTQCVEYTKIPNSNSLKEVTIPQCTRKMSFMWNTGLWLYVFYFIWKTVQFTMDLRRLNHMRNFYVYLLEIPEEDMQTVSWQDIVARVMALRDANPKTAINVRPSAREWMRNQSKERLDAADIANRLMRRENYLIAMMNKDILDLTLPIPFLRQHQFFSRSLEWNLHFAILTYVFDSNNQVHQEFLKADRRGLLSIKLKSRLVFAGIINLLIGPFVVAYLIVVHAFTYYNEYQKDPSTFSHRRYTPLAEWKFREFNEVPHLFQERINMSYPFASRYIDQFPKKMTEQFARTVTFVAGAITSVLAVASFLDPQLFLGFEITSERSALFYIGVFAAIWAAARGMISEETTVFNPEHALLYVIEYTRYMPDHWKDRLHTADVKREFSELYKLKLVILIEEIIGILTASLVLIFSAPKCSDQIIDFFREFTIHVDGVGYICSFAEFDFKKGVGKAKQQSGPGDVREDYYSTKHNKMAASYYGFLDNYVINPKTGIPGHLPPGSRHPFHPPPAFPGLNSPTLAADMQSSRLGRHDLSRSRAPPGGGVGQQTRTPRFGPSMTAPSPMASMLLDPHHQPAATGFGARSTHRSRPGRGGYQGEGIIEESTEDGLATDARLHSQGPFEDEMYGGSGPLGESVWETSPPKGLSRENSMADAGEQDAGVLGLIYQFQQAHRSNPQARGRDVLLLSPTGRTPDRTGKGDVVSPSSPHTCSRAPRRSSTGSRDSGNGKEFSVGRMTRWMGGLGLEIDKMRLDASNGGPSAVLDRILHCTIAIAVRQDDFGALFRVVSFPLSAAGLQVSNPRTRERKESALVFVGCVRIRTVCADHAAVSPKSVTGVDDMTRQRGAIIPEPRPEPFVKSSFLKGQMLLLSF</sequence>
<evidence type="ECO:0000256" key="6">
    <source>
        <dbReference type="ARBA" id="ARBA00018074"/>
    </source>
</evidence>
<evidence type="ECO:0000313" key="22">
    <source>
        <dbReference type="Proteomes" id="UP000830671"/>
    </source>
</evidence>
<evidence type="ECO:0000256" key="1">
    <source>
        <dbReference type="ARBA" id="ARBA00004439"/>
    </source>
</evidence>
<accession>A0A9Q8WLE5</accession>
<feature type="transmembrane region" description="Helical" evidence="20">
    <location>
        <begin position="449"/>
        <end position="476"/>
    </location>
</feature>
<keyword evidence="9 20" id="KW-1133">Transmembrane helix</keyword>
<dbReference type="Proteomes" id="UP000830671">
    <property type="component" value="Chromosome 6"/>
</dbReference>
<comment type="subcellular location">
    <subcellularLocation>
        <location evidence="1">Cytoplasmic vesicle membrane</location>
        <topology evidence="1">Multi-pass membrane protein</topology>
    </subcellularLocation>
    <subcellularLocation>
        <location evidence="2">Endoplasmic reticulum membrane</location>
        <topology evidence="2">Multi-pass membrane protein</topology>
    </subcellularLocation>
    <subcellularLocation>
        <location evidence="4">Golgi apparatus membrane</location>
        <topology evidence="4">Multi-pass membrane protein</topology>
    </subcellularLocation>
    <subcellularLocation>
        <location evidence="3">Preautophagosomal structure membrane</location>
        <topology evidence="3">Multi-pass membrane protein</topology>
    </subcellularLocation>
</comment>
<keyword evidence="22" id="KW-1185">Reference proteome</keyword>
<feature type="region of interest" description="Disordered" evidence="19">
    <location>
        <begin position="738"/>
        <end position="799"/>
    </location>
</feature>
<evidence type="ECO:0000256" key="20">
    <source>
        <dbReference type="SAM" id="Phobius"/>
    </source>
</evidence>
<evidence type="ECO:0000256" key="7">
    <source>
        <dbReference type="ARBA" id="ARBA00022448"/>
    </source>
</evidence>
<dbReference type="AlphaFoldDB" id="A0A9Q8WLE5"/>
<comment type="similarity">
    <text evidence="5">Belongs to the ATG9 family.</text>
</comment>
<dbReference type="GO" id="GO:0034497">
    <property type="term" value="P:protein localization to phagophore assembly site"/>
    <property type="evidence" value="ECO:0007669"/>
    <property type="project" value="TreeGrafter"/>
</dbReference>
<dbReference type="GO" id="GO:0030659">
    <property type="term" value="C:cytoplasmic vesicle membrane"/>
    <property type="evidence" value="ECO:0007669"/>
    <property type="project" value="UniProtKB-SubCell"/>
</dbReference>
<dbReference type="PANTHER" id="PTHR13038:SF10">
    <property type="entry name" value="AUTOPHAGY-RELATED PROTEIN 9"/>
    <property type="match status" value="1"/>
</dbReference>
<dbReference type="GO" id="GO:0034727">
    <property type="term" value="P:piecemeal microautophagy of the nucleus"/>
    <property type="evidence" value="ECO:0007669"/>
    <property type="project" value="TreeGrafter"/>
</dbReference>
<dbReference type="KEGG" id="clup:CLUP02_12584"/>
<evidence type="ECO:0000313" key="21">
    <source>
        <dbReference type="EMBL" id="UQC87082.1"/>
    </source>
</evidence>
<evidence type="ECO:0000256" key="3">
    <source>
        <dbReference type="ARBA" id="ARBA00004511"/>
    </source>
</evidence>
<protein>
    <recommendedName>
        <fullName evidence="6">Autophagy-related protein 9</fullName>
    </recommendedName>
</protein>
<keyword evidence="7" id="KW-0813">Transport</keyword>
<evidence type="ECO:0000256" key="8">
    <source>
        <dbReference type="ARBA" id="ARBA00022692"/>
    </source>
</evidence>
<dbReference type="GO" id="GO:0006869">
    <property type="term" value="P:lipid transport"/>
    <property type="evidence" value="ECO:0007669"/>
    <property type="project" value="UniProtKB-KW"/>
</dbReference>
<dbReference type="RefSeq" id="XP_049148693.1">
    <property type="nucleotide sequence ID" value="XM_049291548.1"/>
</dbReference>
<dbReference type="PANTHER" id="PTHR13038">
    <property type="entry name" value="APG9 AUTOPHAGY 9"/>
    <property type="match status" value="1"/>
</dbReference>
<proteinExistence type="inferred from homology"/>